<evidence type="ECO:0000313" key="1">
    <source>
        <dbReference type="EMBL" id="QEK12751.1"/>
    </source>
</evidence>
<proteinExistence type="predicted"/>
<keyword evidence="2" id="KW-1185">Reference proteome</keyword>
<organism evidence="1 2">
    <name type="scientific">Crassaminicella thermophila</name>
    <dbReference type="NCBI Taxonomy" id="2599308"/>
    <lineage>
        <taxon>Bacteria</taxon>
        <taxon>Bacillati</taxon>
        <taxon>Bacillota</taxon>
        <taxon>Clostridia</taxon>
        <taxon>Eubacteriales</taxon>
        <taxon>Clostridiaceae</taxon>
        <taxon>Crassaminicella</taxon>
    </lineage>
</organism>
<dbReference type="EMBL" id="CP042243">
    <property type="protein sequence ID" value="QEK12751.1"/>
    <property type="molecule type" value="Genomic_DNA"/>
</dbReference>
<protein>
    <submittedName>
        <fullName evidence="1">Uncharacterized protein</fullName>
    </submittedName>
</protein>
<gene>
    <name evidence="1" type="ORF">FQB35_10650</name>
</gene>
<reference evidence="1 2" key="1">
    <citation type="submission" date="2019-07" db="EMBL/GenBank/DDBJ databases">
        <title>Complete genome of Crassaminicella thermophila SY095.</title>
        <authorList>
            <person name="Li X."/>
        </authorList>
    </citation>
    <scope>NUCLEOTIDE SEQUENCE [LARGE SCALE GENOMIC DNA]</scope>
    <source>
        <strain evidence="1 2">SY095</strain>
    </source>
</reference>
<name>A0A5C0SEK3_CRATE</name>
<evidence type="ECO:0000313" key="2">
    <source>
        <dbReference type="Proteomes" id="UP000324646"/>
    </source>
</evidence>
<accession>A0A5C0SEK3</accession>
<sequence length="77" mass="9206">MIKTSWRYSKVNKLINYLRSKLIKILLGRSIALFVEEKGSNYYEVEVADSKNRVKLLVLRFEKIGSIRYRLKDYLSF</sequence>
<dbReference type="RefSeq" id="WP_148809888.1">
    <property type="nucleotide sequence ID" value="NZ_CP042243.1"/>
</dbReference>
<dbReference type="KEGG" id="crs:FQB35_10650"/>
<dbReference type="Proteomes" id="UP000324646">
    <property type="component" value="Chromosome"/>
</dbReference>
<dbReference type="AlphaFoldDB" id="A0A5C0SEK3"/>